<dbReference type="Proteomes" id="UP000308167">
    <property type="component" value="Unassembled WGS sequence"/>
</dbReference>
<name>A0ABY6TIY0_9PAST</name>
<keyword evidence="1" id="KW-1133">Transmembrane helix</keyword>
<keyword evidence="1" id="KW-0812">Transmembrane</keyword>
<dbReference type="GeneID" id="86155308"/>
<sequence>MEIYILCCFISCFFGYLAKGRLRYFFIFLSLIPPLIVSSLRYDNGADYLMYEDMFHSIYTYGSYESVKSIEVGFLYLIELISILSNNTIIYFGIIALVILFFYYHGILSISKSVPLSIFLFFITGTFFDTFNGLRQYIAASIIFWSFKYIIKEDIRKYLLSIFLAFLFHYTAIVALPIYWIVRKKYSSKLILTVILFFMLANNLIENTFYTLLSMTRYSFYLGSEELVVVPTVSSIIYTSIVGCLGIYFYRVYNSVLSKRFIILFNLQVIAWITALLSLSIPLASRWQYYFVPVSILFIPELIYLSKYRFNKILIISIIFIMYISTLFYGVLYNGWFGAYPYNLINL</sequence>
<evidence type="ECO:0000313" key="3">
    <source>
        <dbReference type="Proteomes" id="UP000308167"/>
    </source>
</evidence>
<organism evidence="2 3">
    <name type="scientific">Actinobacillus porcinus</name>
    <dbReference type="NCBI Taxonomy" id="51048"/>
    <lineage>
        <taxon>Bacteria</taxon>
        <taxon>Pseudomonadati</taxon>
        <taxon>Pseudomonadota</taxon>
        <taxon>Gammaproteobacteria</taxon>
        <taxon>Pasteurellales</taxon>
        <taxon>Pasteurellaceae</taxon>
        <taxon>Actinobacillus</taxon>
    </lineage>
</organism>
<keyword evidence="3" id="KW-1185">Reference proteome</keyword>
<comment type="caution">
    <text evidence="2">The sequence shown here is derived from an EMBL/GenBank/DDBJ whole genome shotgun (WGS) entry which is preliminary data.</text>
</comment>
<reference evidence="2 3" key="1">
    <citation type="submission" date="2019-05" db="EMBL/GenBank/DDBJ databases">
        <authorList>
            <consortium name="Pathogen Informatics"/>
        </authorList>
    </citation>
    <scope>NUCLEOTIDE SEQUENCE [LARGE SCALE GENOMIC DNA]</scope>
    <source>
        <strain evidence="2 3">NM319</strain>
    </source>
</reference>
<keyword evidence="1" id="KW-0472">Membrane</keyword>
<gene>
    <name evidence="2" type="ORF">SAMEA1410922_00910</name>
</gene>
<feature type="transmembrane region" description="Helical" evidence="1">
    <location>
        <begin position="116"/>
        <end position="138"/>
    </location>
</feature>
<evidence type="ECO:0000256" key="1">
    <source>
        <dbReference type="SAM" id="Phobius"/>
    </source>
</evidence>
<feature type="transmembrane region" description="Helical" evidence="1">
    <location>
        <begin position="74"/>
        <end position="104"/>
    </location>
</feature>
<evidence type="ECO:0008006" key="4">
    <source>
        <dbReference type="Google" id="ProtNLM"/>
    </source>
</evidence>
<proteinExistence type="predicted"/>
<feature type="transmembrane region" description="Helical" evidence="1">
    <location>
        <begin position="287"/>
        <end position="306"/>
    </location>
</feature>
<accession>A0ABY6TIY0</accession>
<feature type="transmembrane region" description="Helical" evidence="1">
    <location>
        <begin position="194"/>
        <end position="215"/>
    </location>
</feature>
<feature type="transmembrane region" description="Helical" evidence="1">
    <location>
        <begin position="261"/>
        <end position="281"/>
    </location>
</feature>
<evidence type="ECO:0000313" key="2">
    <source>
        <dbReference type="EMBL" id="VTU07522.1"/>
    </source>
</evidence>
<dbReference type="InterPro" id="IPR049458">
    <property type="entry name" value="EpsG-like"/>
</dbReference>
<protein>
    <recommendedName>
        <fullName evidence="4">EpsG family protein</fullName>
    </recommendedName>
</protein>
<dbReference type="RefSeq" id="WP_135709738.1">
    <property type="nucleotide sequence ID" value="NZ_CABFKI010000005.1"/>
</dbReference>
<feature type="transmembrane region" description="Helical" evidence="1">
    <location>
        <begin position="24"/>
        <end position="42"/>
    </location>
</feature>
<feature type="transmembrane region" description="Helical" evidence="1">
    <location>
        <begin position="313"/>
        <end position="332"/>
    </location>
</feature>
<dbReference type="Pfam" id="PF14897">
    <property type="entry name" value="EpsG"/>
    <property type="match status" value="1"/>
</dbReference>
<feature type="transmembrane region" description="Helical" evidence="1">
    <location>
        <begin position="227"/>
        <end position="249"/>
    </location>
</feature>
<dbReference type="EMBL" id="CABFKI010000005">
    <property type="protein sequence ID" value="VTU07522.1"/>
    <property type="molecule type" value="Genomic_DNA"/>
</dbReference>
<feature type="transmembrane region" description="Helical" evidence="1">
    <location>
        <begin position="158"/>
        <end position="182"/>
    </location>
</feature>